<evidence type="ECO:0000256" key="1">
    <source>
        <dbReference type="ARBA" id="ARBA00022603"/>
    </source>
</evidence>
<dbReference type="GO" id="GO:0008171">
    <property type="term" value="F:O-methyltransferase activity"/>
    <property type="evidence" value="ECO:0007669"/>
    <property type="project" value="InterPro"/>
</dbReference>
<keyword evidence="1" id="KW-0489">Methyltransferase</keyword>
<organism evidence="5 6">
    <name type="scientific">Penicillium canariense</name>
    <dbReference type="NCBI Taxonomy" id="189055"/>
    <lineage>
        <taxon>Eukaryota</taxon>
        <taxon>Fungi</taxon>
        <taxon>Dikarya</taxon>
        <taxon>Ascomycota</taxon>
        <taxon>Pezizomycotina</taxon>
        <taxon>Eurotiomycetes</taxon>
        <taxon>Eurotiomycetidae</taxon>
        <taxon>Eurotiales</taxon>
        <taxon>Aspergillaceae</taxon>
        <taxon>Penicillium</taxon>
    </lineage>
</organism>
<evidence type="ECO:0000259" key="4">
    <source>
        <dbReference type="Pfam" id="PF00891"/>
    </source>
</evidence>
<dbReference type="GeneID" id="81429592"/>
<evidence type="ECO:0000313" key="5">
    <source>
        <dbReference type="EMBL" id="KAJ5157192.1"/>
    </source>
</evidence>
<dbReference type="InterPro" id="IPR001077">
    <property type="entry name" value="COMT_C"/>
</dbReference>
<dbReference type="SUPFAM" id="SSF53335">
    <property type="entry name" value="S-adenosyl-L-methionine-dependent methyltransferases"/>
    <property type="match status" value="1"/>
</dbReference>
<dbReference type="EMBL" id="JAPQKN010000006">
    <property type="protein sequence ID" value="KAJ5157192.1"/>
    <property type="molecule type" value="Genomic_DNA"/>
</dbReference>
<dbReference type="OrthoDB" id="1535081at2759"/>
<dbReference type="GO" id="GO:0044550">
    <property type="term" value="P:secondary metabolite biosynthetic process"/>
    <property type="evidence" value="ECO:0007669"/>
    <property type="project" value="UniProtKB-ARBA"/>
</dbReference>
<dbReference type="AlphaFoldDB" id="A0A9W9HVG6"/>
<name>A0A9W9HVG6_9EURO</name>
<protein>
    <recommendedName>
        <fullName evidence="4">O-methyltransferase C-terminal domain-containing protein</fullName>
    </recommendedName>
</protein>
<dbReference type="Gene3D" id="1.10.10.10">
    <property type="entry name" value="Winged helix-like DNA-binding domain superfamily/Winged helix DNA-binding domain"/>
    <property type="match status" value="1"/>
</dbReference>
<dbReference type="PANTHER" id="PTHR43712">
    <property type="entry name" value="PUTATIVE (AFU_ORTHOLOGUE AFUA_4G14580)-RELATED"/>
    <property type="match status" value="1"/>
</dbReference>
<keyword evidence="2" id="KW-0808">Transferase</keyword>
<evidence type="ECO:0000313" key="6">
    <source>
        <dbReference type="Proteomes" id="UP001149163"/>
    </source>
</evidence>
<dbReference type="Proteomes" id="UP001149163">
    <property type="component" value="Unassembled WGS sequence"/>
</dbReference>
<dbReference type="PROSITE" id="PS51683">
    <property type="entry name" value="SAM_OMT_II"/>
    <property type="match status" value="1"/>
</dbReference>
<accession>A0A9W9HVG6</accession>
<evidence type="ECO:0000256" key="3">
    <source>
        <dbReference type="ARBA" id="ARBA00022691"/>
    </source>
</evidence>
<proteinExistence type="predicted"/>
<sequence length="311" mass="34263">MTTLDAKLIQNLDATTAAVSALDEQDRQLQHVIGSSESWKRPSTPRLASCSRYAVERTGIPWWRITNILIESVRATKPWRSRLAVDLKRFDAIAATAGQSADGSFQVQDFREIGADPLLLFTSVPGLERIVGFLAAMSVVEEVDRDIYTSTPLAASYVSSSPLSAAVIHSSPSPPPLLRLPPHPPLLRPSLQHRHGDALPPAWPGLVRVLPVTARLRVSHETDPLLVDIGGGQGEDLKRLRHQFPDLRGRLILQDLPTVIAGATDLPADIEAQSHDFFQPQPVKNAKGYFMRRILHDWPDKQAAQILGHVQ</sequence>
<feature type="domain" description="O-methyltransferase C-terminal" evidence="4">
    <location>
        <begin position="224"/>
        <end position="310"/>
    </location>
</feature>
<reference evidence="5" key="2">
    <citation type="journal article" date="2023" name="IMA Fungus">
        <title>Comparative genomic study of the Penicillium genus elucidates a diverse pangenome and 15 lateral gene transfer events.</title>
        <authorList>
            <person name="Petersen C."/>
            <person name="Sorensen T."/>
            <person name="Nielsen M.R."/>
            <person name="Sondergaard T.E."/>
            <person name="Sorensen J.L."/>
            <person name="Fitzpatrick D.A."/>
            <person name="Frisvad J.C."/>
            <person name="Nielsen K.L."/>
        </authorList>
    </citation>
    <scope>NUCLEOTIDE SEQUENCE</scope>
    <source>
        <strain evidence="5">IBT 26290</strain>
    </source>
</reference>
<dbReference type="InterPro" id="IPR016461">
    <property type="entry name" value="COMT-like"/>
</dbReference>
<dbReference type="GO" id="GO:0032259">
    <property type="term" value="P:methylation"/>
    <property type="evidence" value="ECO:0007669"/>
    <property type="project" value="UniProtKB-KW"/>
</dbReference>
<dbReference type="InterPro" id="IPR029063">
    <property type="entry name" value="SAM-dependent_MTases_sf"/>
</dbReference>
<dbReference type="RefSeq" id="XP_056540181.1">
    <property type="nucleotide sequence ID" value="XM_056690416.1"/>
</dbReference>
<dbReference type="Gene3D" id="3.40.50.150">
    <property type="entry name" value="Vaccinia Virus protein VP39"/>
    <property type="match status" value="1"/>
</dbReference>
<comment type="caution">
    <text evidence="5">The sequence shown here is derived from an EMBL/GenBank/DDBJ whole genome shotgun (WGS) entry which is preliminary data.</text>
</comment>
<evidence type="ECO:0000256" key="2">
    <source>
        <dbReference type="ARBA" id="ARBA00022679"/>
    </source>
</evidence>
<gene>
    <name evidence="5" type="ORF">N7482_008292</name>
</gene>
<dbReference type="PANTHER" id="PTHR43712:SF11">
    <property type="entry name" value="O-METHYLTRANSFERASE (AFU_ORTHOLOGUE AFUA_2G17820)-RELATED"/>
    <property type="match status" value="1"/>
</dbReference>
<keyword evidence="3" id="KW-0949">S-adenosyl-L-methionine</keyword>
<reference evidence="5" key="1">
    <citation type="submission" date="2022-11" db="EMBL/GenBank/DDBJ databases">
        <authorList>
            <person name="Petersen C."/>
        </authorList>
    </citation>
    <scope>NUCLEOTIDE SEQUENCE</scope>
    <source>
        <strain evidence="5">IBT 26290</strain>
    </source>
</reference>
<dbReference type="Pfam" id="PF00891">
    <property type="entry name" value="Methyltransf_2"/>
    <property type="match status" value="1"/>
</dbReference>
<dbReference type="InterPro" id="IPR036388">
    <property type="entry name" value="WH-like_DNA-bd_sf"/>
</dbReference>
<keyword evidence="6" id="KW-1185">Reference proteome</keyword>